<evidence type="ECO:0000313" key="1">
    <source>
        <dbReference type="EMBL" id="MCS5736413.1"/>
    </source>
</evidence>
<organism evidence="1 2">
    <name type="scientific">Herbiconiux daphne</name>
    <dbReference type="NCBI Taxonomy" id="2970914"/>
    <lineage>
        <taxon>Bacteria</taxon>
        <taxon>Bacillati</taxon>
        <taxon>Actinomycetota</taxon>
        <taxon>Actinomycetes</taxon>
        <taxon>Micrococcales</taxon>
        <taxon>Microbacteriaceae</taxon>
        <taxon>Herbiconiux</taxon>
    </lineage>
</organism>
<accession>A0ABT2H8Z6</accession>
<proteinExistence type="predicted"/>
<dbReference type="EMBL" id="JANLCJ010000025">
    <property type="protein sequence ID" value="MCS5736413.1"/>
    <property type="molecule type" value="Genomic_DNA"/>
</dbReference>
<dbReference type="RefSeq" id="WP_259542335.1">
    <property type="nucleotide sequence ID" value="NZ_JANLCJ010000025.1"/>
</dbReference>
<sequence>MAVNKAHISLSYFNDDFGYSKIKEGNITDDNIKFFIDRASQYVNGNVVGNAINAGIRNGLYEQDADGNLTIKDQTLADLDFQKEKLE</sequence>
<feature type="non-terminal residue" evidence="1">
    <location>
        <position position="87"/>
    </location>
</feature>
<comment type="caution">
    <text evidence="1">The sequence shown here is derived from an EMBL/GenBank/DDBJ whole genome shotgun (WGS) entry which is preliminary data.</text>
</comment>
<name>A0ABT2H8Z6_9MICO</name>
<protein>
    <submittedName>
        <fullName evidence="1">Uncharacterized protein</fullName>
    </submittedName>
</protein>
<dbReference type="Proteomes" id="UP001165586">
    <property type="component" value="Unassembled WGS sequence"/>
</dbReference>
<keyword evidence="2" id="KW-1185">Reference proteome</keyword>
<evidence type="ECO:0000313" key="2">
    <source>
        <dbReference type="Proteomes" id="UP001165586"/>
    </source>
</evidence>
<reference evidence="1" key="1">
    <citation type="submission" date="2022-08" db="EMBL/GenBank/DDBJ databases">
        <authorList>
            <person name="Deng Y."/>
            <person name="Han X.-F."/>
            <person name="Zhang Y.-Q."/>
        </authorList>
    </citation>
    <scope>NUCLEOTIDE SEQUENCE</scope>
    <source>
        <strain evidence="1">CPCC 203386</strain>
    </source>
</reference>
<gene>
    <name evidence="1" type="ORF">N1032_22010</name>
</gene>